<evidence type="ECO:0000313" key="2">
    <source>
        <dbReference type="Proteomes" id="UP001500194"/>
    </source>
</evidence>
<sequence>MVELPCGERVETTAFDLGMREYDCPCGESHAVVMDMHPPGRFLPESIVDILESAVEPAEDDAFEEFGTPHLMGAVMEDVPEEVATYDASGEGEVGYALLWVFDFDSRTLHEYVVELVVELMDHAVSHAENPGAQGEFEDAMTEFDVGAFVEEYRDERNWEA</sequence>
<organism evidence="1 2">
    <name type="scientific">Salarchaeum japonicum</name>
    <dbReference type="NCBI Taxonomy" id="555573"/>
    <lineage>
        <taxon>Archaea</taxon>
        <taxon>Methanobacteriati</taxon>
        <taxon>Methanobacteriota</taxon>
        <taxon>Stenosarchaea group</taxon>
        <taxon>Halobacteria</taxon>
        <taxon>Halobacteriales</taxon>
        <taxon>Halobacteriaceae</taxon>
    </lineage>
</organism>
<accession>A0AAV3SZ41</accession>
<dbReference type="AlphaFoldDB" id="A0AAV3SZ41"/>
<name>A0AAV3SZ41_9EURY</name>
<dbReference type="InterPro" id="IPR043853">
    <property type="entry name" value="DUF5815"/>
</dbReference>
<dbReference type="Pfam" id="PF19132">
    <property type="entry name" value="DUF5815"/>
    <property type="match status" value="1"/>
</dbReference>
<evidence type="ECO:0000313" key="1">
    <source>
        <dbReference type="EMBL" id="GAA0645987.1"/>
    </source>
</evidence>
<dbReference type="EMBL" id="BAAADU010000002">
    <property type="protein sequence ID" value="GAA0645987.1"/>
    <property type="molecule type" value="Genomic_DNA"/>
</dbReference>
<dbReference type="Proteomes" id="UP001500194">
    <property type="component" value="Unassembled WGS sequence"/>
</dbReference>
<reference evidence="1 2" key="1">
    <citation type="journal article" date="2019" name="Int. J. Syst. Evol. Microbiol.">
        <title>The Global Catalogue of Microorganisms (GCM) 10K type strain sequencing project: providing services to taxonomists for standard genome sequencing and annotation.</title>
        <authorList>
            <consortium name="The Broad Institute Genomics Platform"/>
            <consortium name="The Broad Institute Genome Sequencing Center for Infectious Disease"/>
            <person name="Wu L."/>
            <person name="Ma J."/>
        </authorList>
    </citation>
    <scope>NUCLEOTIDE SEQUENCE [LARGE SCALE GENOMIC DNA]</scope>
    <source>
        <strain evidence="1 2">JCM 16327</strain>
    </source>
</reference>
<keyword evidence="2" id="KW-1185">Reference proteome</keyword>
<gene>
    <name evidence="1" type="ORF">GCM10009019_05360</name>
</gene>
<protein>
    <submittedName>
        <fullName evidence="1">DUF5815 family protein</fullName>
    </submittedName>
</protein>
<comment type="caution">
    <text evidence="1">The sequence shown here is derived from an EMBL/GenBank/DDBJ whole genome shotgun (WGS) entry which is preliminary data.</text>
</comment>
<proteinExistence type="predicted"/>